<reference evidence="1" key="2">
    <citation type="submission" date="2020-06" db="EMBL/GenBank/DDBJ databases">
        <title>Helianthus annuus Genome sequencing and assembly Release 2.</title>
        <authorList>
            <person name="Gouzy J."/>
            <person name="Langlade N."/>
            <person name="Munos S."/>
        </authorList>
    </citation>
    <scope>NUCLEOTIDE SEQUENCE</scope>
    <source>
        <tissue evidence="1">Leaves</tissue>
    </source>
</reference>
<evidence type="ECO:0000313" key="2">
    <source>
        <dbReference type="Proteomes" id="UP000215914"/>
    </source>
</evidence>
<accession>A0A9K3N3M5</accession>
<dbReference type="Gramene" id="mRNA:HanXRQr2_Chr10g0432511">
    <property type="protein sequence ID" value="CDS:HanXRQr2_Chr10g0432511.1"/>
    <property type="gene ID" value="HanXRQr2_Chr10g0432511"/>
</dbReference>
<organism evidence="1 2">
    <name type="scientific">Helianthus annuus</name>
    <name type="common">Common sunflower</name>
    <dbReference type="NCBI Taxonomy" id="4232"/>
    <lineage>
        <taxon>Eukaryota</taxon>
        <taxon>Viridiplantae</taxon>
        <taxon>Streptophyta</taxon>
        <taxon>Embryophyta</taxon>
        <taxon>Tracheophyta</taxon>
        <taxon>Spermatophyta</taxon>
        <taxon>Magnoliopsida</taxon>
        <taxon>eudicotyledons</taxon>
        <taxon>Gunneridae</taxon>
        <taxon>Pentapetalae</taxon>
        <taxon>asterids</taxon>
        <taxon>campanulids</taxon>
        <taxon>Asterales</taxon>
        <taxon>Asteraceae</taxon>
        <taxon>Asteroideae</taxon>
        <taxon>Heliantheae alliance</taxon>
        <taxon>Heliantheae</taxon>
        <taxon>Helianthus</taxon>
    </lineage>
</organism>
<proteinExistence type="predicted"/>
<sequence length="54" mass="6203">MSSEVRTRYEPPLDWAGKGFILALMAAFMTSCTERQGKNATLRPETFIFLLHLR</sequence>
<gene>
    <name evidence="1" type="ORF">HanXRQr2_Chr10g0432511</name>
</gene>
<comment type="caution">
    <text evidence="1">The sequence shown here is derived from an EMBL/GenBank/DDBJ whole genome shotgun (WGS) entry which is preliminary data.</text>
</comment>
<protein>
    <submittedName>
        <fullName evidence="1">Uncharacterized protein</fullName>
    </submittedName>
</protein>
<reference evidence="1" key="1">
    <citation type="journal article" date="2017" name="Nature">
        <title>The sunflower genome provides insights into oil metabolism, flowering and Asterid evolution.</title>
        <authorList>
            <person name="Badouin H."/>
            <person name="Gouzy J."/>
            <person name="Grassa C.J."/>
            <person name="Murat F."/>
            <person name="Staton S.E."/>
            <person name="Cottret L."/>
            <person name="Lelandais-Briere C."/>
            <person name="Owens G.L."/>
            <person name="Carrere S."/>
            <person name="Mayjonade B."/>
            <person name="Legrand L."/>
            <person name="Gill N."/>
            <person name="Kane N.C."/>
            <person name="Bowers J.E."/>
            <person name="Hubner S."/>
            <person name="Bellec A."/>
            <person name="Berard A."/>
            <person name="Berges H."/>
            <person name="Blanchet N."/>
            <person name="Boniface M.C."/>
            <person name="Brunel D."/>
            <person name="Catrice O."/>
            <person name="Chaidir N."/>
            <person name="Claudel C."/>
            <person name="Donnadieu C."/>
            <person name="Faraut T."/>
            <person name="Fievet G."/>
            <person name="Helmstetter N."/>
            <person name="King M."/>
            <person name="Knapp S.J."/>
            <person name="Lai Z."/>
            <person name="Le Paslier M.C."/>
            <person name="Lippi Y."/>
            <person name="Lorenzon L."/>
            <person name="Mandel J.R."/>
            <person name="Marage G."/>
            <person name="Marchand G."/>
            <person name="Marquand E."/>
            <person name="Bret-Mestries E."/>
            <person name="Morien E."/>
            <person name="Nambeesan S."/>
            <person name="Nguyen T."/>
            <person name="Pegot-Espagnet P."/>
            <person name="Pouilly N."/>
            <person name="Raftis F."/>
            <person name="Sallet E."/>
            <person name="Schiex T."/>
            <person name="Thomas J."/>
            <person name="Vandecasteele C."/>
            <person name="Vares D."/>
            <person name="Vear F."/>
            <person name="Vautrin S."/>
            <person name="Crespi M."/>
            <person name="Mangin B."/>
            <person name="Burke J.M."/>
            <person name="Salse J."/>
            <person name="Munos S."/>
            <person name="Vincourt P."/>
            <person name="Rieseberg L.H."/>
            <person name="Langlade N.B."/>
        </authorList>
    </citation>
    <scope>NUCLEOTIDE SEQUENCE</scope>
    <source>
        <tissue evidence="1">Leaves</tissue>
    </source>
</reference>
<dbReference type="Proteomes" id="UP000215914">
    <property type="component" value="Unassembled WGS sequence"/>
</dbReference>
<keyword evidence="2" id="KW-1185">Reference proteome</keyword>
<dbReference type="EMBL" id="MNCJ02000325">
    <property type="protein sequence ID" value="KAF5785764.1"/>
    <property type="molecule type" value="Genomic_DNA"/>
</dbReference>
<dbReference type="AlphaFoldDB" id="A0A9K3N3M5"/>
<name>A0A9K3N3M5_HELAN</name>
<dbReference type="PROSITE" id="PS51257">
    <property type="entry name" value="PROKAR_LIPOPROTEIN"/>
    <property type="match status" value="1"/>
</dbReference>
<evidence type="ECO:0000313" key="1">
    <source>
        <dbReference type="EMBL" id="KAF5785764.1"/>
    </source>
</evidence>